<organism evidence="2">
    <name type="scientific">Arabidopsis lyrata subsp. lyrata</name>
    <name type="common">Lyre-leaved rock-cress</name>
    <dbReference type="NCBI Taxonomy" id="81972"/>
    <lineage>
        <taxon>Eukaryota</taxon>
        <taxon>Viridiplantae</taxon>
        <taxon>Streptophyta</taxon>
        <taxon>Embryophyta</taxon>
        <taxon>Tracheophyta</taxon>
        <taxon>Spermatophyta</taxon>
        <taxon>Magnoliopsida</taxon>
        <taxon>eudicotyledons</taxon>
        <taxon>Gunneridae</taxon>
        <taxon>Pentapetalae</taxon>
        <taxon>rosids</taxon>
        <taxon>malvids</taxon>
        <taxon>Brassicales</taxon>
        <taxon>Brassicaceae</taxon>
        <taxon>Camelineae</taxon>
        <taxon>Arabidopsis</taxon>
    </lineage>
</organism>
<name>D7MWZ5_ARALL</name>
<keyword evidence="2" id="KW-1185">Reference proteome</keyword>
<evidence type="ECO:0000313" key="1">
    <source>
        <dbReference type="EMBL" id="EFH38939.1"/>
    </source>
</evidence>
<protein>
    <recommendedName>
        <fullName evidence="3">Cyclopropane-fatty-acyl-phospholipid synthase</fullName>
    </recommendedName>
</protein>
<dbReference type="Gene3D" id="3.40.50.150">
    <property type="entry name" value="Vaccinia Virus protein VP39"/>
    <property type="match status" value="1"/>
</dbReference>
<accession>D7MWZ5</accession>
<dbReference type="PANTHER" id="PTHR43675">
    <property type="entry name" value="ARSENITE METHYLTRANSFERASE"/>
    <property type="match status" value="1"/>
</dbReference>
<proteinExistence type="predicted"/>
<dbReference type="SUPFAM" id="SSF53335">
    <property type="entry name" value="S-adenosyl-L-methionine-dependent methyltransferases"/>
    <property type="match status" value="1"/>
</dbReference>
<dbReference type="InterPro" id="IPR026669">
    <property type="entry name" value="Arsenite_MeTrfase-like"/>
</dbReference>
<dbReference type="PANTHER" id="PTHR43675:SF30">
    <property type="entry name" value="CYCLOPROPANE-FATTY-ACYL-PHOSPHOLIPID SYNTHASE"/>
    <property type="match status" value="1"/>
</dbReference>
<dbReference type="EMBL" id="GL348888">
    <property type="protein sequence ID" value="EFH38939.1"/>
    <property type="molecule type" value="Genomic_DNA"/>
</dbReference>
<dbReference type="eggNOG" id="ENOG502QSMW">
    <property type="taxonomic scope" value="Eukaryota"/>
</dbReference>
<gene>
    <name evidence="1" type="ORF">ARALYDRAFT_359447</name>
</gene>
<dbReference type="InterPro" id="IPR003333">
    <property type="entry name" value="CMAS"/>
</dbReference>
<dbReference type="PIRSF" id="PIRSF003085">
    <property type="entry name" value="CMAS"/>
    <property type="match status" value="1"/>
</dbReference>
<dbReference type="GO" id="GO:0008610">
    <property type="term" value="P:lipid biosynthetic process"/>
    <property type="evidence" value="ECO:0007669"/>
    <property type="project" value="InterPro"/>
</dbReference>
<reference evidence="2" key="1">
    <citation type="journal article" date="2011" name="Nat. Genet.">
        <title>The Arabidopsis lyrata genome sequence and the basis of rapid genome size change.</title>
        <authorList>
            <person name="Hu T.T."/>
            <person name="Pattyn P."/>
            <person name="Bakker E.G."/>
            <person name="Cao J."/>
            <person name="Cheng J.-F."/>
            <person name="Clark R.M."/>
            <person name="Fahlgren N."/>
            <person name="Fawcett J.A."/>
            <person name="Grimwood J."/>
            <person name="Gundlach H."/>
            <person name="Haberer G."/>
            <person name="Hollister J.D."/>
            <person name="Ossowski S."/>
            <person name="Ottilar R.P."/>
            <person name="Salamov A.A."/>
            <person name="Schneeberger K."/>
            <person name="Spannagl M."/>
            <person name="Wang X."/>
            <person name="Yang L."/>
            <person name="Nasrallah M.E."/>
            <person name="Bergelson J."/>
            <person name="Carrington J.C."/>
            <person name="Gaut B.S."/>
            <person name="Schmutz J."/>
            <person name="Mayer K.F.X."/>
            <person name="Van de Peer Y."/>
            <person name="Grigoriev I.V."/>
            <person name="Nordborg M."/>
            <person name="Weigel D."/>
            <person name="Guo Y.-L."/>
        </authorList>
    </citation>
    <scope>NUCLEOTIDE SEQUENCE [LARGE SCALE GENOMIC DNA]</scope>
    <source>
        <strain evidence="2">cv. MN47</strain>
    </source>
</reference>
<feature type="non-terminal residue" evidence="1">
    <location>
        <position position="1"/>
    </location>
</feature>
<dbReference type="GO" id="GO:0008168">
    <property type="term" value="F:methyltransferase activity"/>
    <property type="evidence" value="ECO:0007669"/>
    <property type="project" value="TreeGrafter"/>
</dbReference>
<dbReference type="Pfam" id="PF02353">
    <property type="entry name" value="CMAS"/>
    <property type="match status" value="1"/>
</dbReference>
<dbReference type="Gramene" id="fgenesh1_pg.C_scaffold_242000003">
    <property type="protein sequence ID" value="fgenesh1_pg.C_scaffold_242000003"/>
    <property type="gene ID" value="fgenesh1_pg.C_scaffold_242000003"/>
</dbReference>
<dbReference type="CDD" id="cd02440">
    <property type="entry name" value="AdoMet_MTases"/>
    <property type="match status" value="1"/>
</dbReference>
<dbReference type="AlphaFoldDB" id="D7MWZ5"/>
<evidence type="ECO:0000313" key="2">
    <source>
        <dbReference type="Proteomes" id="UP000008694"/>
    </source>
</evidence>
<dbReference type="InterPro" id="IPR029063">
    <property type="entry name" value="SAM-dependent_MTases_sf"/>
</dbReference>
<sequence>ARIEKNHEVLDIGCGWGTLAIEAVRRTGCKYTGITLSIEQLKYAEEKVKQTGLQDRITFKLCDYRQLSDAQKYDRIISCEMLEHVGHKFMETFFSHCEAALAEDGIFVLQFISIPEERYNEYRLNSDFIKEYIFPGGCLPSLARVTSAIQIIDLGFDDKFIRIWEYYFDYCAAGFKTLTLGDYQIFFSRPGNVVAFGDDDPSRSSFSTQKKQR</sequence>
<dbReference type="STRING" id="81972.D7MWZ5"/>
<evidence type="ECO:0008006" key="3">
    <source>
        <dbReference type="Google" id="ProtNLM"/>
    </source>
</evidence>
<dbReference type="Proteomes" id="UP000008694">
    <property type="component" value="Unassembled WGS sequence"/>
</dbReference>
<dbReference type="HOGENOM" id="CLU_026434_3_2_1"/>